<evidence type="ECO:0000256" key="3">
    <source>
        <dbReference type="ARBA" id="ARBA00022737"/>
    </source>
</evidence>
<dbReference type="Gene3D" id="2.130.10.10">
    <property type="entry name" value="YVTN repeat-like/Quinoprotein amine dehydrogenase"/>
    <property type="match status" value="1"/>
</dbReference>
<proteinExistence type="predicted"/>
<dbReference type="CDD" id="cd00200">
    <property type="entry name" value="WD40"/>
    <property type="match status" value="1"/>
</dbReference>
<dbReference type="PROSITE" id="PS50082">
    <property type="entry name" value="WD_REPEATS_2"/>
    <property type="match status" value="6"/>
</dbReference>
<protein>
    <submittedName>
        <fullName evidence="7">Uncharacterized protein</fullName>
    </submittedName>
</protein>
<dbReference type="InterPro" id="IPR006594">
    <property type="entry name" value="LisH"/>
</dbReference>
<dbReference type="InterPro" id="IPR015943">
    <property type="entry name" value="WD40/YVTN_repeat-like_dom_sf"/>
</dbReference>
<feature type="repeat" description="WD" evidence="5">
    <location>
        <begin position="394"/>
        <end position="435"/>
    </location>
</feature>
<dbReference type="SUPFAM" id="SSF50978">
    <property type="entry name" value="WD40 repeat-like"/>
    <property type="match status" value="1"/>
</dbReference>
<comment type="caution">
    <text evidence="7">The sequence shown here is derived from an EMBL/GenBank/DDBJ whole genome shotgun (WGS) entry which is preliminary data.</text>
</comment>
<dbReference type="PROSITE" id="PS00678">
    <property type="entry name" value="WD_REPEATS_1"/>
    <property type="match status" value="1"/>
</dbReference>
<dbReference type="PANTHER" id="PTHR22846">
    <property type="entry name" value="WD40 REPEAT PROTEIN"/>
    <property type="match status" value="1"/>
</dbReference>
<keyword evidence="8" id="KW-1185">Reference proteome</keyword>
<dbReference type="PANTHER" id="PTHR22846:SF2">
    <property type="entry name" value="F-BOX-LIKE_WD REPEAT-CONTAINING PROTEIN EBI"/>
    <property type="match status" value="1"/>
</dbReference>
<feature type="region of interest" description="Disordered" evidence="6">
    <location>
        <begin position="101"/>
        <end position="160"/>
    </location>
</feature>
<accession>A0ABR2FTN0</accession>
<dbReference type="Pfam" id="PF00400">
    <property type="entry name" value="WD40"/>
    <property type="match status" value="7"/>
</dbReference>
<feature type="compositionally biased region" description="Basic and acidic residues" evidence="6">
    <location>
        <begin position="101"/>
        <end position="156"/>
    </location>
</feature>
<feature type="repeat" description="WD" evidence="5">
    <location>
        <begin position="487"/>
        <end position="528"/>
    </location>
</feature>
<dbReference type="Proteomes" id="UP001472677">
    <property type="component" value="Unassembled WGS sequence"/>
</dbReference>
<dbReference type="InterPro" id="IPR045183">
    <property type="entry name" value="Ebi-like"/>
</dbReference>
<dbReference type="InterPro" id="IPR019775">
    <property type="entry name" value="WD40_repeat_CS"/>
</dbReference>
<reference evidence="7 8" key="1">
    <citation type="journal article" date="2024" name="G3 (Bethesda)">
        <title>Genome assembly of Hibiscus sabdariffa L. provides insights into metabolisms of medicinal natural products.</title>
        <authorList>
            <person name="Kim T."/>
        </authorList>
    </citation>
    <scope>NUCLEOTIDE SEQUENCE [LARGE SCALE GENOMIC DNA]</scope>
    <source>
        <strain evidence="7">TK-2024</strain>
        <tissue evidence="7">Old leaves</tissue>
    </source>
</reference>
<dbReference type="InterPro" id="IPR036322">
    <property type="entry name" value="WD40_repeat_dom_sf"/>
</dbReference>
<dbReference type="InterPro" id="IPR001680">
    <property type="entry name" value="WD40_rpt"/>
</dbReference>
<evidence type="ECO:0000256" key="5">
    <source>
        <dbReference type="PROSITE-ProRule" id="PRU00221"/>
    </source>
</evidence>
<keyword evidence="3" id="KW-0677">Repeat</keyword>
<dbReference type="PROSITE" id="PS50294">
    <property type="entry name" value="WD_REPEATS_REGION"/>
    <property type="match status" value="5"/>
</dbReference>
<dbReference type="SMART" id="SM00320">
    <property type="entry name" value="WD40"/>
    <property type="match status" value="8"/>
</dbReference>
<dbReference type="Gene3D" id="1.20.960.30">
    <property type="match status" value="1"/>
</dbReference>
<gene>
    <name evidence="7" type="ORF">V6N12_022086</name>
</gene>
<feature type="repeat" description="WD" evidence="5">
    <location>
        <begin position="270"/>
        <end position="301"/>
    </location>
</feature>
<dbReference type="SMART" id="SM00667">
    <property type="entry name" value="LisH"/>
    <property type="match status" value="1"/>
</dbReference>
<evidence type="ECO:0000256" key="4">
    <source>
        <dbReference type="ARBA" id="ARBA00023242"/>
    </source>
</evidence>
<dbReference type="PROSITE" id="PS50896">
    <property type="entry name" value="LISH"/>
    <property type="match status" value="1"/>
</dbReference>
<name>A0ABR2FTN0_9ROSI</name>
<feature type="repeat" description="WD" evidence="5">
    <location>
        <begin position="211"/>
        <end position="244"/>
    </location>
</feature>
<evidence type="ECO:0000256" key="2">
    <source>
        <dbReference type="ARBA" id="ARBA00022574"/>
    </source>
</evidence>
<dbReference type="PRINTS" id="PR00320">
    <property type="entry name" value="GPROTEINBRPT"/>
</dbReference>
<organism evidence="7 8">
    <name type="scientific">Hibiscus sabdariffa</name>
    <name type="common">roselle</name>
    <dbReference type="NCBI Taxonomy" id="183260"/>
    <lineage>
        <taxon>Eukaryota</taxon>
        <taxon>Viridiplantae</taxon>
        <taxon>Streptophyta</taxon>
        <taxon>Embryophyta</taxon>
        <taxon>Tracheophyta</taxon>
        <taxon>Spermatophyta</taxon>
        <taxon>Magnoliopsida</taxon>
        <taxon>eudicotyledons</taxon>
        <taxon>Gunneridae</taxon>
        <taxon>Pentapetalae</taxon>
        <taxon>rosids</taxon>
        <taxon>malvids</taxon>
        <taxon>Malvales</taxon>
        <taxon>Malvaceae</taxon>
        <taxon>Malvoideae</taxon>
        <taxon>Hibiscus</taxon>
    </lineage>
</organism>
<evidence type="ECO:0000313" key="7">
    <source>
        <dbReference type="EMBL" id="KAK8587601.1"/>
    </source>
</evidence>
<dbReference type="Pfam" id="PF08513">
    <property type="entry name" value="LisH"/>
    <property type="match status" value="1"/>
</dbReference>
<sequence>MTSITSVELNYLVFRYLQESGFSHSAYTLGYEAGITKCTIDGNLIPPGALITFVQKGLQYLEMEANISNNDVEMDEDFSFLRPLDIITKDVNQLRQMIKEKRKSIQKDKDKDKEIDREHEGERGRVRERERHDKEREREKEGEEAENNKERKKQLEELADGDMVIDQEDKEAVKHEENGTSIGAEPMDIATTSTLASQEACEIPSSDVTILEGHTSEVCACAWSPTDSLLASGSGDSTARIWTIADGHFKSGAQNGPLNVMVLKHVKGRTNEKSKDVTTLDWNGEGRLLATGSYDGQARIWTTDGELRSTLSKHKGPIFSLKWNKKGDYLLTGSFDKTAIVWDVKAEEWKQQFEFHTGPTLDVDWCNDISFATSSTDHMIYVCKIGEARPIKTFAGHQGEVNCVKWDPTGSLLASCSDDITAKIWCMKQDKYVHDLRDHSKEIYAIRWSPTGPETNNPNQQLILASASFDSTVKLWDAELGKLLHSLNGHRDPVYSVAFSPNGEYLASGSLDKSMHIWSLKEGKIVKTYTGNGGIFEVCWNKEGDKLAACFANNTLCVLDFRM</sequence>
<evidence type="ECO:0000313" key="8">
    <source>
        <dbReference type="Proteomes" id="UP001472677"/>
    </source>
</evidence>
<dbReference type="InterPro" id="IPR020472">
    <property type="entry name" value="WD40_PAC1"/>
</dbReference>
<evidence type="ECO:0000256" key="1">
    <source>
        <dbReference type="ARBA" id="ARBA00004123"/>
    </source>
</evidence>
<comment type="subcellular location">
    <subcellularLocation>
        <location evidence="1">Nucleus</location>
    </subcellularLocation>
</comment>
<feature type="repeat" description="WD" evidence="5">
    <location>
        <begin position="436"/>
        <end position="486"/>
    </location>
</feature>
<dbReference type="EMBL" id="JBBPBM010000004">
    <property type="protein sequence ID" value="KAK8587601.1"/>
    <property type="molecule type" value="Genomic_DNA"/>
</dbReference>
<keyword evidence="2 5" id="KW-0853">WD repeat</keyword>
<keyword evidence="4" id="KW-0539">Nucleus</keyword>
<evidence type="ECO:0000256" key="6">
    <source>
        <dbReference type="SAM" id="MobiDB-lite"/>
    </source>
</evidence>
<feature type="repeat" description="WD" evidence="5">
    <location>
        <begin position="311"/>
        <end position="352"/>
    </location>
</feature>